<dbReference type="Proteomes" id="UP001179952">
    <property type="component" value="Unassembled WGS sequence"/>
</dbReference>
<sequence length="234" mass="27114">MDVLKQAWSIHIQGTAMYRLAKKLQHAKHVLKAWNFQHFGKAEDQVVCKRDQLLAAQVALQRTPLDRLAIANEREDKFQYAEALKQEEEILRQKARMNWLHEGDKCTKFFYTQFAARKSNKTLRKVVLPDGTELEEAREVQHYMVEYYKTLLNKETNQPLPKLSATRKLTEEDNRSLCAEITVEETADNLKQMKGDSSPGPDGLTVGFFQHCWEVVRDDLISAVQEFFNSGKLL</sequence>
<accession>A0AAV9AUA8</accession>
<protein>
    <recommendedName>
        <fullName evidence="3">Reverse transcriptase</fullName>
    </recommendedName>
</protein>
<keyword evidence="2" id="KW-1185">Reference proteome</keyword>
<evidence type="ECO:0000313" key="1">
    <source>
        <dbReference type="EMBL" id="KAK1267562.1"/>
    </source>
</evidence>
<evidence type="ECO:0008006" key="3">
    <source>
        <dbReference type="Google" id="ProtNLM"/>
    </source>
</evidence>
<reference evidence="1" key="1">
    <citation type="journal article" date="2023" name="Nat. Commun.">
        <title>Diploid and tetraploid genomes of Acorus and the evolution of monocots.</title>
        <authorList>
            <person name="Ma L."/>
            <person name="Liu K.W."/>
            <person name="Li Z."/>
            <person name="Hsiao Y.Y."/>
            <person name="Qi Y."/>
            <person name="Fu T."/>
            <person name="Tang G.D."/>
            <person name="Zhang D."/>
            <person name="Sun W.H."/>
            <person name="Liu D.K."/>
            <person name="Li Y."/>
            <person name="Chen G.Z."/>
            <person name="Liu X.D."/>
            <person name="Liao X.Y."/>
            <person name="Jiang Y.T."/>
            <person name="Yu X."/>
            <person name="Hao Y."/>
            <person name="Huang J."/>
            <person name="Zhao X.W."/>
            <person name="Ke S."/>
            <person name="Chen Y.Y."/>
            <person name="Wu W.L."/>
            <person name="Hsu J.L."/>
            <person name="Lin Y.F."/>
            <person name="Huang M.D."/>
            <person name="Li C.Y."/>
            <person name="Huang L."/>
            <person name="Wang Z.W."/>
            <person name="Zhao X."/>
            <person name="Zhong W.Y."/>
            <person name="Peng D.H."/>
            <person name="Ahmad S."/>
            <person name="Lan S."/>
            <person name="Zhang J.S."/>
            <person name="Tsai W.C."/>
            <person name="Van de Peer Y."/>
            <person name="Liu Z.J."/>
        </authorList>
    </citation>
    <scope>NUCLEOTIDE SEQUENCE</scope>
    <source>
        <strain evidence="1">SCP</strain>
    </source>
</reference>
<evidence type="ECO:0000313" key="2">
    <source>
        <dbReference type="Proteomes" id="UP001179952"/>
    </source>
</evidence>
<reference evidence="1" key="2">
    <citation type="submission" date="2023-06" db="EMBL/GenBank/DDBJ databases">
        <authorList>
            <person name="Ma L."/>
            <person name="Liu K.-W."/>
            <person name="Li Z."/>
            <person name="Hsiao Y.-Y."/>
            <person name="Qi Y."/>
            <person name="Fu T."/>
            <person name="Tang G."/>
            <person name="Zhang D."/>
            <person name="Sun W.-H."/>
            <person name="Liu D.-K."/>
            <person name="Li Y."/>
            <person name="Chen G.-Z."/>
            <person name="Liu X.-D."/>
            <person name="Liao X.-Y."/>
            <person name="Jiang Y.-T."/>
            <person name="Yu X."/>
            <person name="Hao Y."/>
            <person name="Huang J."/>
            <person name="Zhao X.-W."/>
            <person name="Ke S."/>
            <person name="Chen Y.-Y."/>
            <person name="Wu W.-L."/>
            <person name="Hsu J.-L."/>
            <person name="Lin Y.-F."/>
            <person name="Huang M.-D."/>
            <person name="Li C.-Y."/>
            <person name="Huang L."/>
            <person name="Wang Z.-W."/>
            <person name="Zhao X."/>
            <person name="Zhong W.-Y."/>
            <person name="Peng D.-H."/>
            <person name="Ahmad S."/>
            <person name="Lan S."/>
            <person name="Zhang J.-S."/>
            <person name="Tsai W.-C."/>
            <person name="Van De Peer Y."/>
            <person name="Liu Z.-J."/>
        </authorList>
    </citation>
    <scope>NUCLEOTIDE SEQUENCE</scope>
    <source>
        <strain evidence="1">SCP</strain>
        <tissue evidence="1">Leaves</tissue>
    </source>
</reference>
<name>A0AAV9AUA8_ACOGR</name>
<comment type="caution">
    <text evidence="1">The sequence shown here is derived from an EMBL/GenBank/DDBJ whole genome shotgun (WGS) entry which is preliminary data.</text>
</comment>
<dbReference type="AlphaFoldDB" id="A0AAV9AUA8"/>
<organism evidence="1 2">
    <name type="scientific">Acorus gramineus</name>
    <name type="common">Dwarf sweet flag</name>
    <dbReference type="NCBI Taxonomy" id="55184"/>
    <lineage>
        <taxon>Eukaryota</taxon>
        <taxon>Viridiplantae</taxon>
        <taxon>Streptophyta</taxon>
        <taxon>Embryophyta</taxon>
        <taxon>Tracheophyta</taxon>
        <taxon>Spermatophyta</taxon>
        <taxon>Magnoliopsida</taxon>
        <taxon>Liliopsida</taxon>
        <taxon>Acoraceae</taxon>
        <taxon>Acorus</taxon>
    </lineage>
</organism>
<gene>
    <name evidence="1" type="ORF">QJS04_geneDACA002664</name>
</gene>
<dbReference type="EMBL" id="JAUJYN010000007">
    <property type="protein sequence ID" value="KAK1267562.1"/>
    <property type="molecule type" value="Genomic_DNA"/>
</dbReference>
<proteinExistence type="predicted"/>